<comment type="caution">
    <text evidence="2">The sequence shown here is derived from an EMBL/GenBank/DDBJ whole genome shotgun (WGS) entry which is preliminary data.</text>
</comment>
<evidence type="ECO:0000256" key="1">
    <source>
        <dbReference type="SAM" id="MobiDB-lite"/>
    </source>
</evidence>
<name>A0ABQ7EW83_BRACR</name>
<evidence type="ECO:0000313" key="2">
    <source>
        <dbReference type="EMBL" id="KAF3607917.1"/>
    </source>
</evidence>
<dbReference type="Gene3D" id="3.60.21.10">
    <property type="match status" value="1"/>
</dbReference>
<dbReference type="EMBL" id="QGKV02000297">
    <property type="protein sequence ID" value="KAF3607917.1"/>
    <property type="molecule type" value="Genomic_DNA"/>
</dbReference>
<protein>
    <submittedName>
        <fullName evidence="2">Uncharacterized protein</fullName>
    </submittedName>
</protein>
<keyword evidence="3" id="KW-1185">Reference proteome</keyword>
<dbReference type="Proteomes" id="UP000266723">
    <property type="component" value="Unassembled WGS sequence"/>
</dbReference>
<organism evidence="2 3">
    <name type="scientific">Brassica cretica</name>
    <name type="common">Mustard</name>
    <dbReference type="NCBI Taxonomy" id="69181"/>
    <lineage>
        <taxon>Eukaryota</taxon>
        <taxon>Viridiplantae</taxon>
        <taxon>Streptophyta</taxon>
        <taxon>Embryophyta</taxon>
        <taxon>Tracheophyta</taxon>
        <taxon>Spermatophyta</taxon>
        <taxon>Magnoliopsida</taxon>
        <taxon>eudicotyledons</taxon>
        <taxon>Gunneridae</taxon>
        <taxon>Pentapetalae</taxon>
        <taxon>rosids</taxon>
        <taxon>malvids</taxon>
        <taxon>Brassicales</taxon>
        <taxon>Brassicaceae</taxon>
        <taxon>Brassiceae</taxon>
        <taxon>Brassica</taxon>
    </lineage>
</organism>
<sequence>MWKYSLRPSLSGPANSKPDGAFAQSRRGFHVDLGTREKDVGIESDRFLWSDPDQKSEGWSDSDRVEDGYEFFAKRRLVTIFSAPNYGWEFDNAGPFLEDLSRSVVPPKKPSIAEEPATSLSPFSTARASHNTYNYSSLTILLMLKK</sequence>
<dbReference type="SUPFAM" id="SSF56300">
    <property type="entry name" value="Metallo-dependent phosphatases"/>
    <property type="match status" value="1"/>
</dbReference>
<gene>
    <name evidence="2" type="ORF">DY000_02051179</name>
</gene>
<evidence type="ECO:0000313" key="3">
    <source>
        <dbReference type="Proteomes" id="UP000266723"/>
    </source>
</evidence>
<accession>A0ABQ7EW83</accession>
<proteinExistence type="predicted"/>
<feature type="region of interest" description="Disordered" evidence="1">
    <location>
        <begin position="1"/>
        <end position="25"/>
    </location>
</feature>
<dbReference type="InterPro" id="IPR029052">
    <property type="entry name" value="Metallo-depent_PP-like"/>
</dbReference>
<reference evidence="2 3" key="1">
    <citation type="journal article" date="2020" name="BMC Genomics">
        <title>Intraspecific diversification of the crop wild relative Brassica cretica Lam. using demographic model selection.</title>
        <authorList>
            <person name="Kioukis A."/>
            <person name="Michalopoulou V.A."/>
            <person name="Briers L."/>
            <person name="Pirintsos S."/>
            <person name="Studholme D.J."/>
            <person name="Pavlidis P."/>
            <person name="Sarris P.F."/>
        </authorList>
    </citation>
    <scope>NUCLEOTIDE SEQUENCE [LARGE SCALE GENOMIC DNA]</scope>
    <source>
        <strain evidence="3">cv. PFS-1207/04</strain>
    </source>
</reference>